<protein>
    <submittedName>
        <fullName evidence="1">Uncharacterized protein</fullName>
    </submittedName>
</protein>
<reference evidence="1" key="1">
    <citation type="submission" date="2020-04" db="EMBL/GenBank/DDBJ databases">
        <authorList>
            <person name="Chiriac C."/>
            <person name="Salcher M."/>
            <person name="Ghai R."/>
            <person name="Kavagutti S V."/>
        </authorList>
    </citation>
    <scope>NUCLEOTIDE SEQUENCE</scope>
</reference>
<name>A0A6J5NCT5_9CAUD</name>
<sequence length="248" mass="26267">MGKDSPSPPPAPDYVGAAKETAAGNLDAVRAQTAANRMTQVTPYGTISYTHDPNTAAGQDGGWTQNMVLSPTQQSLLDQQNQTSLQLAGLMNRGAGYVDDALNNPVTKAGLPADMVNAGQTGQDALMARFQPMMDQSHKALETQLANQGIYPGSEAYANSMRVQNQSENDMRMQAALNGINVGQNAQNHQYQLQSALQSQPINILNAVRTGAQVTNPTFSSFANQAGTSGADILGATQAQSQYNQGMY</sequence>
<feature type="non-terminal residue" evidence="1">
    <location>
        <position position="248"/>
    </location>
</feature>
<proteinExistence type="predicted"/>
<dbReference type="EMBL" id="LR796645">
    <property type="protein sequence ID" value="CAB4155351.1"/>
    <property type="molecule type" value="Genomic_DNA"/>
</dbReference>
<gene>
    <name evidence="1" type="ORF">UFOVP671_1</name>
</gene>
<evidence type="ECO:0000313" key="1">
    <source>
        <dbReference type="EMBL" id="CAB4155351.1"/>
    </source>
</evidence>
<accession>A0A6J5NCT5</accession>
<organism evidence="1">
    <name type="scientific">uncultured Caudovirales phage</name>
    <dbReference type="NCBI Taxonomy" id="2100421"/>
    <lineage>
        <taxon>Viruses</taxon>
        <taxon>Duplodnaviria</taxon>
        <taxon>Heunggongvirae</taxon>
        <taxon>Uroviricota</taxon>
        <taxon>Caudoviricetes</taxon>
        <taxon>Peduoviridae</taxon>
        <taxon>Maltschvirus</taxon>
        <taxon>Maltschvirus maltsch</taxon>
    </lineage>
</organism>